<evidence type="ECO:0000313" key="2">
    <source>
        <dbReference type="Proteomes" id="UP000005239"/>
    </source>
</evidence>
<dbReference type="AlphaFoldDB" id="A0A2A6B6V5"/>
<accession>A0A8R1UP22</accession>
<evidence type="ECO:0000313" key="1">
    <source>
        <dbReference type="EnsemblMetazoa" id="PPA35148.1"/>
    </source>
</evidence>
<sequence>MKRRRLIFRALLGNNRATFYGTIIDGGLRMICVRGVVDDSSYYGYGKWINFLDERKVNLGITLGKPRKMTQGIEENCAKHKQLVLWTTLIDLASSAAYASRVNTSTTPATSEQPIWIELILV</sequence>
<protein>
    <submittedName>
        <fullName evidence="1">Uncharacterized protein</fullName>
    </submittedName>
</protein>
<reference evidence="2" key="1">
    <citation type="journal article" date="2008" name="Nat. Genet.">
        <title>The Pristionchus pacificus genome provides a unique perspective on nematode lifestyle and parasitism.</title>
        <authorList>
            <person name="Dieterich C."/>
            <person name="Clifton S.W."/>
            <person name="Schuster L.N."/>
            <person name="Chinwalla A."/>
            <person name="Delehaunty K."/>
            <person name="Dinkelacker I."/>
            <person name="Fulton L."/>
            <person name="Fulton R."/>
            <person name="Godfrey J."/>
            <person name="Minx P."/>
            <person name="Mitreva M."/>
            <person name="Roeseler W."/>
            <person name="Tian H."/>
            <person name="Witte H."/>
            <person name="Yang S.P."/>
            <person name="Wilson R.K."/>
            <person name="Sommer R.J."/>
        </authorList>
    </citation>
    <scope>NUCLEOTIDE SEQUENCE [LARGE SCALE GENOMIC DNA]</scope>
    <source>
        <strain evidence="2">PS312</strain>
    </source>
</reference>
<gene>
    <name evidence="1" type="primary">WBGene00273517</name>
</gene>
<name>A0A2A6B6V5_PRIPA</name>
<dbReference type="EnsemblMetazoa" id="PPA35148.1">
    <property type="protein sequence ID" value="PPA35148.1"/>
    <property type="gene ID" value="WBGene00273517"/>
</dbReference>
<proteinExistence type="predicted"/>
<organism evidence="1 2">
    <name type="scientific">Pristionchus pacificus</name>
    <name type="common">Parasitic nematode worm</name>
    <dbReference type="NCBI Taxonomy" id="54126"/>
    <lineage>
        <taxon>Eukaryota</taxon>
        <taxon>Metazoa</taxon>
        <taxon>Ecdysozoa</taxon>
        <taxon>Nematoda</taxon>
        <taxon>Chromadorea</taxon>
        <taxon>Rhabditida</taxon>
        <taxon>Rhabditina</taxon>
        <taxon>Diplogasteromorpha</taxon>
        <taxon>Diplogasteroidea</taxon>
        <taxon>Neodiplogasteridae</taxon>
        <taxon>Pristionchus</taxon>
    </lineage>
</organism>
<reference evidence="1" key="2">
    <citation type="submission" date="2022-06" db="UniProtKB">
        <authorList>
            <consortium name="EnsemblMetazoa"/>
        </authorList>
    </citation>
    <scope>IDENTIFICATION</scope>
    <source>
        <strain evidence="1">PS312</strain>
    </source>
</reference>
<dbReference type="Proteomes" id="UP000005239">
    <property type="component" value="Unassembled WGS sequence"/>
</dbReference>
<accession>A0A2A6B6V5</accession>
<keyword evidence="2" id="KW-1185">Reference proteome</keyword>